<dbReference type="RefSeq" id="WP_386046324.1">
    <property type="nucleotide sequence ID" value="NZ_JBHUIO010000005.1"/>
</dbReference>
<comment type="caution">
    <text evidence="2">The sequence shown here is derived from an EMBL/GenBank/DDBJ whole genome shotgun (WGS) entry which is preliminary data.</text>
</comment>
<feature type="compositionally biased region" description="Basic and acidic residues" evidence="1">
    <location>
        <begin position="26"/>
        <end position="37"/>
    </location>
</feature>
<accession>A0ABW4ZXL9</accession>
<evidence type="ECO:0000256" key="1">
    <source>
        <dbReference type="SAM" id="MobiDB-lite"/>
    </source>
</evidence>
<gene>
    <name evidence="2" type="ORF">ACFSOY_10365</name>
</gene>
<feature type="compositionally biased region" description="Low complexity" evidence="1">
    <location>
        <begin position="13"/>
        <end position="23"/>
    </location>
</feature>
<feature type="region of interest" description="Disordered" evidence="1">
    <location>
        <begin position="1"/>
        <end position="52"/>
    </location>
</feature>
<dbReference type="Proteomes" id="UP001597343">
    <property type="component" value="Unassembled WGS sequence"/>
</dbReference>
<reference evidence="3" key="1">
    <citation type="journal article" date="2019" name="Int. J. Syst. Evol. Microbiol.">
        <title>The Global Catalogue of Microorganisms (GCM) 10K type strain sequencing project: providing services to taxonomists for standard genome sequencing and annotation.</title>
        <authorList>
            <consortium name="The Broad Institute Genomics Platform"/>
            <consortium name="The Broad Institute Genome Sequencing Center for Infectious Disease"/>
            <person name="Wu L."/>
            <person name="Ma J."/>
        </authorList>
    </citation>
    <scope>NUCLEOTIDE SEQUENCE [LARGE SCALE GENOMIC DNA]</scope>
    <source>
        <strain evidence="3">CGMCC 1.13574</strain>
    </source>
</reference>
<name>A0ABW4ZXL9_9BACL</name>
<keyword evidence="3" id="KW-1185">Reference proteome</keyword>
<protein>
    <submittedName>
        <fullName evidence="2">Uncharacterized protein</fullName>
    </submittedName>
</protein>
<evidence type="ECO:0000313" key="2">
    <source>
        <dbReference type="EMBL" id="MFD2170404.1"/>
    </source>
</evidence>
<evidence type="ECO:0000313" key="3">
    <source>
        <dbReference type="Proteomes" id="UP001597343"/>
    </source>
</evidence>
<dbReference type="EMBL" id="JBHUIO010000005">
    <property type="protein sequence ID" value="MFD2170404.1"/>
    <property type="molecule type" value="Genomic_DNA"/>
</dbReference>
<sequence>MNDQIEKMRQLVNAKKAQNASQKSKLRPEKSISDSNRKVAKQHKKGGLFDGK</sequence>
<proteinExistence type="predicted"/>
<organism evidence="2 3">
    <name type="scientific">Tumebacillus lipolyticus</name>
    <dbReference type="NCBI Taxonomy" id="1280370"/>
    <lineage>
        <taxon>Bacteria</taxon>
        <taxon>Bacillati</taxon>
        <taxon>Bacillota</taxon>
        <taxon>Bacilli</taxon>
        <taxon>Bacillales</taxon>
        <taxon>Alicyclobacillaceae</taxon>
        <taxon>Tumebacillus</taxon>
    </lineage>
</organism>